<organism evidence="8 9">
    <name type="scientific">Gordonia aquimaris</name>
    <dbReference type="NCBI Taxonomy" id="2984863"/>
    <lineage>
        <taxon>Bacteria</taxon>
        <taxon>Bacillati</taxon>
        <taxon>Actinomycetota</taxon>
        <taxon>Actinomycetes</taxon>
        <taxon>Mycobacteriales</taxon>
        <taxon>Gordoniaceae</taxon>
        <taxon>Gordonia</taxon>
    </lineage>
</organism>
<dbReference type="RefSeq" id="WP_266063820.1">
    <property type="nucleotide sequence ID" value="NZ_JAPKFM010000043.1"/>
</dbReference>
<dbReference type="Proteomes" id="UP001143347">
    <property type="component" value="Unassembled WGS sequence"/>
</dbReference>
<dbReference type="GO" id="GO:0017004">
    <property type="term" value="P:cytochrome complex assembly"/>
    <property type="evidence" value="ECO:0007669"/>
    <property type="project" value="UniProtKB-KW"/>
</dbReference>
<evidence type="ECO:0000256" key="2">
    <source>
        <dbReference type="ARBA" id="ARBA00022692"/>
    </source>
</evidence>
<evidence type="ECO:0000256" key="5">
    <source>
        <dbReference type="ARBA" id="ARBA00023136"/>
    </source>
</evidence>
<dbReference type="PANTHER" id="PTHR31566:SF0">
    <property type="entry name" value="CYTOCHROME C BIOGENESIS PROTEIN CCS1, CHLOROPLASTIC"/>
    <property type="match status" value="1"/>
</dbReference>
<evidence type="ECO:0000256" key="4">
    <source>
        <dbReference type="ARBA" id="ARBA00022989"/>
    </source>
</evidence>
<dbReference type="EMBL" id="JAPKFM010000043">
    <property type="protein sequence ID" value="MCX2967130.1"/>
    <property type="molecule type" value="Genomic_DNA"/>
</dbReference>
<evidence type="ECO:0000313" key="8">
    <source>
        <dbReference type="EMBL" id="MCX2967130.1"/>
    </source>
</evidence>
<feature type="transmembrane region" description="Helical" evidence="6">
    <location>
        <begin position="158"/>
        <end position="177"/>
    </location>
</feature>
<sequence>MRTALVLLFLLALAAVPGALLPQRELNQQKTDQYIADRGTLGEWMDRLQLFDVFSSAWFTAIYVLLFVSLVGCLTPRLFELARNLRAKPVPVPRNLSRLPHHAEHTLLDEEPHAVAARIDERLRGWRRRTVMGDSRDATPGVIEISAERGYVRECGNLVFHFALLALLVSMALGRLYSYEGTRSLVADGQQGLCNTSTAVYDSFRAGNLVDGTDLNQFCIKVETFRADFLPTGQPAMYESQVLHSKNLASPPSTWERTTVRVNEPLRLAGDRVYVLGNGFAPRFTVTFPNGERRTQTAIFIPDNLQTMQSSGAVRFDTPAGMFPDEDQRRSNQIALEGIFAPTAAFDGSLLTSSFPTPQNPYVAIRIYRGDTGLDTGRPQSAYTLDRAMIDQGRLQQQAQANLAAGQSHRIPDGTTVSFDGFQRWVSVQVSHDPAQVWVGASSVVMLLGLVLSMVIRRRRIWVRLSPLNGGQGTHVQIGGLARTDRAGWGERFDEHAIALLTASDRQRVRL</sequence>
<keyword evidence="2 6" id="KW-0812">Transmembrane</keyword>
<accession>A0A9X3D8H1</accession>
<evidence type="ECO:0000259" key="7">
    <source>
        <dbReference type="Pfam" id="PF05140"/>
    </source>
</evidence>
<evidence type="ECO:0000256" key="1">
    <source>
        <dbReference type="ARBA" id="ARBA00004141"/>
    </source>
</evidence>
<feature type="transmembrane region" description="Helical" evidence="6">
    <location>
        <begin position="437"/>
        <end position="456"/>
    </location>
</feature>
<dbReference type="InterPro" id="IPR023494">
    <property type="entry name" value="Cyt_c_bgen_Ccs1/CcsB/ResB"/>
</dbReference>
<dbReference type="Pfam" id="PF05140">
    <property type="entry name" value="ResB"/>
    <property type="match status" value="1"/>
</dbReference>
<gene>
    <name evidence="8" type="ORF">OSB52_23970</name>
</gene>
<evidence type="ECO:0000313" key="9">
    <source>
        <dbReference type="Proteomes" id="UP001143347"/>
    </source>
</evidence>
<keyword evidence="9" id="KW-1185">Reference proteome</keyword>
<dbReference type="GO" id="GO:0016020">
    <property type="term" value="C:membrane"/>
    <property type="evidence" value="ECO:0007669"/>
    <property type="project" value="UniProtKB-SubCell"/>
</dbReference>
<feature type="transmembrane region" description="Helical" evidence="6">
    <location>
        <begin position="57"/>
        <end position="79"/>
    </location>
</feature>
<dbReference type="AlphaFoldDB" id="A0A9X3D8H1"/>
<dbReference type="InterPro" id="IPR007816">
    <property type="entry name" value="ResB-like_domain"/>
</dbReference>
<name>A0A9X3D8H1_9ACTN</name>
<proteinExistence type="predicted"/>
<feature type="domain" description="ResB-like" evidence="7">
    <location>
        <begin position="1"/>
        <end position="494"/>
    </location>
</feature>
<keyword evidence="5 6" id="KW-0472">Membrane</keyword>
<comment type="caution">
    <text evidence="8">The sequence shown here is derived from an EMBL/GenBank/DDBJ whole genome shotgun (WGS) entry which is preliminary data.</text>
</comment>
<reference evidence="8" key="1">
    <citation type="submission" date="2022-10" db="EMBL/GenBank/DDBJ databases">
        <title>WGS of marine actinomycetes from Thailand.</title>
        <authorList>
            <person name="Thawai C."/>
        </authorList>
    </citation>
    <scope>NUCLEOTIDE SEQUENCE</scope>
    <source>
        <strain evidence="8">SW21</strain>
    </source>
</reference>
<protein>
    <submittedName>
        <fullName evidence="8">Cytochrome c biogenesis protein ResB</fullName>
    </submittedName>
</protein>
<keyword evidence="4 6" id="KW-1133">Transmembrane helix</keyword>
<keyword evidence="3" id="KW-0201">Cytochrome c-type biogenesis</keyword>
<dbReference type="PANTHER" id="PTHR31566">
    <property type="entry name" value="CYTOCHROME C BIOGENESIS PROTEIN CCS1, CHLOROPLASTIC"/>
    <property type="match status" value="1"/>
</dbReference>
<evidence type="ECO:0000256" key="6">
    <source>
        <dbReference type="SAM" id="Phobius"/>
    </source>
</evidence>
<comment type="subcellular location">
    <subcellularLocation>
        <location evidence="1">Membrane</location>
        <topology evidence="1">Multi-pass membrane protein</topology>
    </subcellularLocation>
</comment>
<evidence type="ECO:0000256" key="3">
    <source>
        <dbReference type="ARBA" id="ARBA00022748"/>
    </source>
</evidence>